<dbReference type="Gene3D" id="2.60.120.10">
    <property type="entry name" value="Jelly Rolls"/>
    <property type="match status" value="1"/>
</dbReference>
<dbReference type="InterPro" id="IPR013096">
    <property type="entry name" value="Cupin_2"/>
</dbReference>
<proteinExistence type="predicted"/>
<dbReference type="PANTHER" id="PTHR36440">
    <property type="entry name" value="PUTATIVE (AFU_ORTHOLOGUE AFUA_8G07350)-RELATED"/>
    <property type="match status" value="1"/>
</dbReference>
<evidence type="ECO:0000313" key="2">
    <source>
        <dbReference type="EMBL" id="UOQ69334.1"/>
    </source>
</evidence>
<geneLocation type="plasmid" evidence="2 3">
    <name>unnamed4</name>
</geneLocation>
<dbReference type="Pfam" id="PF07883">
    <property type="entry name" value="Cupin_2"/>
    <property type="match status" value="1"/>
</dbReference>
<keyword evidence="3" id="KW-1185">Reference proteome</keyword>
<sequence length="244" mass="27022">MLKEPLHELRYIVASHPYFLAYQKDPLTPGSRLCRRHLCLSRPHATRSRISPSAGVTVLWGALLLGGSSLARAQTPRPGTSVGRPEAPLVHRAGEPAALAYDFGHARFLVDSAATRGAWSLVEITEQPGYQTPWHRHGTWDESFYVLAGTLTAKVRDTVYTLPAGSYLLIPRGTPHRQANRGTVPVTLLLTLHPSGFERHLKDRVELFKTSPPGSPSFPAKMAALRQKNAQYIEILGTWEMPKH</sequence>
<gene>
    <name evidence="2" type="ORF">MUN86_26935</name>
</gene>
<dbReference type="SUPFAM" id="SSF51182">
    <property type="entry name" value="RmlC-like cupins"/>
    <property type="match status" value="1"/>
</dbReference>
<evidence type="ECO:0000313" key="3">
    <source>
        <dbReference type="Proteomes" id="UP000830401"/>
    </source>
</evidence>
<dbReference type="InterPro" id="IPR053146">
    <property type="entry name" value="QDO-like"/>
</dbReference>
<dbReference type="EMBL" id="CP095065">
    <property type="protein sequence ID" value="UOQ69334.1"/>
    <property type="molecule type" value="Genomic_DNA"/>
</dbReference>
<dbReference type="InterPro" id="IPR014710">
    <property type="entry name" value="RmlC-like_jellyroll"/>
</dbReference>
<keyword evidence="2" id="KW-0614">Plasmid</keyword>
<protein>
    <submittedName>
        <fullName evidence="2">Cupin domain-containing protein</fullName>
    </submittedName>
</protein>
<reference evidence="2" key="1">
    <citation type="submission" date="2022-04" db="EMBL/GenBank/DDBJ databases">
        <title>Hymenobacter sp. isolated from the air.</title>
        <authorList>
            <person name="Won M."/>
            <person name="Lee C.-M."/>
            <person name="Woen H.-Y."/>
            <person name="Kwon S.-W."/>
        </authorList>
    </citation>
    <scope>NUCLEOTIDE SEQUENCE</scope>
    <source>
        <strain evidence="2">5420S-77</strain>
        <plasmid evidence="2">unnamed4</plasmid>
    </source>
</reference>
<dbReference type="PANTHER" id="PTHR36440:SF1">
    <property type="entry name" value="PUTATIVE (AFU_ORTHOLOGUE AFUA_8G07350)-RELATED"/>
    <property type="match status" value="1"/>
</dbReference>
<name>A0ABY4GFR9_9BACT</name>
<accession>A0ABY4GFR9</accession>
<dbReference type="InterPro" id="IPR011051">
    <property type="entry name" value="RmlC_Cupin_sf"/>
</dbReference>
<dbReference type="RefSeq" id="WP_245127084.1">
    <property type="nucleotide sequence ID" value="NZ_CP095065.1"/>
</dbReference>
<feature type="domain" description="Cupin type-2" evidence="1">
    <location>
        <begin position="125"/>
        <end position="190"/>
    </location>
</feature>
<organism evidence="2 3">
    <name type="scientific">Hymenobacter volaticus</name>
    <dbReference type="NCBI Taxonomy" id="2932254"/>
    <lineage>
        <taxon>Bacteria</taxon>
        <taxon>Pseudomonadati</taxon>
        <taxon>Bacteroidota</taxon>
        <taxon>Cytophagia</taxon>
        <taxon>Cytophagales</taxon>
        <taxon>Hymenobacteraceae</taxon>
        <taxon>Hymenobacter</taxon>
    </lineage>
</organism>
<dbReference type="Proteomes" id="UP000830401">
    <property type="component" value="Plasmid unnamed4"/>
</dbReference>
<evidence type="ECO:0000259" key="1">
    <source>
        <dbReference type="Pfam" id="PF07883"/>
    </source>
</evidence>